<dbReference type="AlphaFoldDB" id="A0ABD5M4W0"/>
<evidence type="ECO:0008006" key="4">
    <source>
        <dbReference type="Google" id="ProtNLM"/>
    </source>
</evidence>
<name>A0ABD5M4W0_9EURY</name>
<evidence type="ECO:0000313" key="2">
    <source>
        <dbReference type="EMBL" id="MEZ3163599.1"/>
    </source>
</evidence>
<accession>A0ABD5M4W0</accession>
<evidence type="ECO:0000313" key="3">
    <source>
        <dbReference type="Proteomes" id="UP001567572"/>
    </source>
</evidence>
<keyword evidence="3" id="KW-1185">Reference proteome</keyword>
<reference evidence="2 3" key="1">
    <citation type="submission" date="2024-06" db="EMBL/GenBank/DDBJ databases">
        <title>Halorubrum miltondacostae sp. nov., a potential PHA producer isolated from an inland solar saltern in Rio Maior, Portugal.</title>
        <authorList>
            <person name="Albuquerque L."/>
            <person name="Viver T."/>
            <person name="Barroso C."/>
            <person name="Claudino R."/>
            <person name="Galvan M."/>
            <person name="Simoes G."/>
            <person name="Lobo Da Cunha A."/>
            <person name="Egas C."/>
        </authorList>
    </citation>
    <scope>NUCLEOTIDE SEQUENCE [LARGE SCALE GENOMIC DNA]</scope>
    <source>
        <strain evidence="2 3">RMP-11</strain>
    </source>
</reference>
<evidence type="ECO:0000256" key="1">
    <source>
        <dbReference type="SAM" id="MobiDB-lite"/>
    </source>
</evidence>
<dbReference type="Proteomes" id="UP001567572">
    <property type="component" value="Unassembled WGS sequence"/>
</dbReference>
<sequence>MSDEGPVASASVHIEPGVLPRLGSLVFTLRLKDHESEWEGSRIRLAPPEGDGESKEYTPEMTEVSLETAPRVPGTYSVGIVTPNPIEGGTVFTQSEIVVK</sequence>
<protein>
    <recommendedName>
        <fullName evidence="4">Intracellular proteinase inhibitor BsuPI domain-containing protein</fullName>
    </recommendedName>
</protein>
<organism evidence="2 3">
    <name type="scientific">Halorubrum miltondacostae</name>
    <dbReference type="NCBI Taxonomy" id="3076378"/>
    <lineage>
        <taxon>Archaea</taxon>
        <taxon>Methanobacteriati</taxon>
        <taxon>Methanobacteriota</taxon>
        <taxon>Stenosarchaea group</taxon>
        <taxon>Halobacteria</taxon>
        <taxon>Halobacteriales</taxon>
        <taxon>Haloferacaceae</taxon>
        <taxon>Halorubrum</taxon>
    </lineage>
</organism>
<proteinExistence type="predicted"/>
<dbReference type="EMBL" id="JBEDNY010000002">
    <property type="protein sequence ID" value="MEZ3163599.1"/>
    <property type="molecule type" value="Genomic_DNA"/>
</dbReference>
<comment type="caution">
    <text evidence="2">The sequence shown here is derived from an EMBL/GenBank/DDBJ whole genome shotgun (WGS) entry which is preliminary data.</text>
</comment>
<gene>
    <name evidence="2" type="ORF">ABNG04_06880</name>
</gene>
<feature type="region of interest" description="Disordered" evidence="1">
    <location>
        <begin position="38"/>
        <end position="59"/>
    </location>
</feature>